<accession>A0A8H7S524</accession>
<dbReference type="SUPFAM" id="SSF117281">
    <property type="entry name" value="Kelch motif"/>
    <property type="match status" value="2"/>
</dbReference>
<evidence type="ECO:0000313" key="8">
    <source>
        <dbReference type="Proteomes" id="UP000646827"/>
    </source>
</evidence>
<name>A0A8H7S524_9FUNG</name>
<dbReference type="AlphaFoldDB" id="A0A8H7S524"/>
<feature type="transmembrane region" description="Helical" evidence="4">
    <location>
        <begin position="373"/>
        <end position="395"/>
    </location>
</feature>
<feature type="transmembrane region" description="Helical" evidence="4">
    <location>
        <begin position="432"/>
        <end position="450"/>
    </location>
</feature>
<dbReference type="EMBL" id="JAEPRB010000056">
    <property type="protein sequence ID" value="KAG2223709.1"/>
    <property type="molecule type" value="Genomic_DNA"/>
</dbReference>
<dbReference type="Gene3D" id="2.120.10.80">
    <property type="entry name" value="Kelch-type beta propeller"/>
    <property type="match status" value="2"/>
</dbReference>
<proteinExistence type="predicted"/>
<feature type="compositionally biased region" description="Polar residues" evidence="3">
    <location>
        <begin position="857"/>
        <end position="879"/>
    </location>
</feature>
<evidence type="ECO:0000256" key="3">
    <source>
        <dbReference type="SAM" id="MobiDB-lite"/>
    </source>
</evidence>
<dbReference type="Pfam" id="PF24981">
    <property type="entry name" value="Beta-prop_ATRN-LZTR1"/>
    <property type="match status" value="1"/>
</dbReference>
<keyword evidence="4" id="KW-1133">Transmembrane helix</keyword>
<evidence type="ECO:0000256" key="5">
    <source>
        <dbReference type="SAM" id="SignalP"/>
    </source>
</evidence>
<dbReference type="PANTHER" id="PTHR46093:SF18">
    <property type="entry name" value="FIBRONECTIN TYPE-III DOMAIN-CONTAINING PROTEIN"/>
    <property type="match status" value="1"/>
</dbReference>
<dbReference type="PANTHER" id="PTHR46093">
    <property type="entry name" value="ACYL-COA-BINDING DOMAIN-CONTAINING PROTEIN 5"/>
    <property type="match status" value="1"/>
</dbReference>
<feature type="signal peptide" evidence="5">
    <location>
        <begin position="1"/>
        <end position="21"/>
    </location>
</feature>
<dbReference type="InterPro" id="IPR015915">
    <property type="entry name" value="Kelch-typ_b-propeller"/>
</dbReference>
<protein>
    <recommendedName>
        <fullName evidence="6">Attractin/MKLN-like beta-propeller domain-containing protein</fullName>
    </recommendedName>
</protein>
<keyword evidence="5" id="KW-0732">Signal</keyword>
<dbReference type="Proteomes" id="UP000646827">
    <property type="component" value="Unassembled WGS sequence"/>
</dbReference>
<feature type="region of interest" description="Disordered" evidence="3">
    <location>
        <begin position="812"/>
        <end position="879"/>
    </location>
</feature>
<feature type="chain" id="PRO_5034323828" description="Attractin/MKLN-like beta-propeller domain-containing protein" evidence="5">
    <location>
        <begin position="22"/>
        <end position="879"/>
    </location>
</feature>
<feature type="transmembrane region" description="Helical" evidence="4">
    <location>
        <begin position="695"/>
        <end position="717"/>
    </location>
</feature>
<evidence type="ECO:0000313" key="7">
    <source>
        <dbReference type="EMBL" id="KAG2223709.1"/>
    </source>
</evidence>
<feature type="domain" description="Attractin/MKLN-like beta-propeller" evidence="6">
    <location>
        <begin position="42"/>
        <end position="285"/>
    </location>
</feature>
<keyword evidence="1" id="KW-0880">Kelch repeat</keyword>
<keyword evidence="8" id="KW-1185">Reference proteome</keyword>
<evidence type="ECO:0000256" key="1">
    <source>
        <dbReference type="ARBA" id="ARBA00022441"/>
    </source>
</evidence>
<keyword evidence="4" id="KW-0812">Transmembrane</keyword>
<gene>
    <name evidence="7" type="ORF">INT45_007287</name>
</gene>
<keyword evidence="4" id="KW-0472">Membrane</keyword>
<evidence type="ECO:0000256" key="2">
    <source>
        <dbReference type="ARBA" id="ARBA00022737"/>
    </source>
</evidence>
<dbReference type="OrthoDB" id="432528at2759"/>
<sequence length="879" mass="97124">MIGITYLVLGLLLSTASLTQAYFYVPNFMSTLPFQGGSAYATKGDSLIIFGGENATTSFTNKLYQLQQTSTTYTWKELPQQNPPPGALYGQAMVSNTGNTLIVMGGMSQATTNQVAPLQMYSYDFGTTQWSAAPTNTNASNSVPYNRQMFSATYDNSSTVYIYGGSLNASAIFPDFYALNTQTLQFTKLPDPGIPRYGHTASLLSDGKLVVIGGVGVVAGENGATQTTLASMEQVYIFDTQSNQWSVQATQAGSGGKFPSTRSAHSAVVTSDDKIVVFGGDNGASQRQRAYLNAIAILDTKTWTWEVPYPDGIPPSRRSYAVAGMLDGSHLTVAFGSALNTYYNDINTYSLTDGTWLQSFNESDKDSSSGVSAGLIAGVTIAAVVLLAIILFLLWRFQSYIRWLFTRIHHDIWKPRTGEPVWAETTRIVSQIFLLFLFICFLVFVIRQAINSPNVTQRIEEAAAEVDVPDVRFCFDGFPTYGEGDARNPGVVCQTDTGYSCTNYIQPLDMSLFTPTFASNLGAVGCYLFRGDKDFKLTSTSGQNNGSHLLFSFFGDQTTTYGRVHVSVYPKEMDPNVKVYNINDDIPVIMSEFDVLTWQNNERNDIQATNIFDVEPFTYSALSYNLIDHRYLQDVGWNYVGFAPITNSTPEVESNFRSEAPNPNYVLSHADIGFMAVYPESYADFTDREVKMYTLLNALGFVGGIFGLLIAVQTWLFGFRPRSPWGVVHRWSVGDMKRSLLRGLQTNFKTTDSTVPLVHPLHPRFSMQNMADLGYESEGQRINRVEERMQILELLFKAYYVDDEIFRSLDNATKDAPNSPAGPAGPLFPSEKGGPSPGGHTDMTRSNTGGFSHMFNHRQSVQSVNSDTNSQQNLNDHRV</sequence>
<comment type="caution">
    <text evidence="7">The sequence shown here is derived from an EMBL/GenBank/DDBJ whole genome shotgun (WGS) entry which is preliminary data.</text>
</comment>
<reference evidence="7 8" key="1">
    <citation type="submission" date="2020-12" db="EMBL/GenBank/DDBJ databases">
        <title>Metabolic potential, ecology and presence of endohyphal bacteria is reflected in genomic diversity of Mucoromycotina.</title>
        <authorList>
            <person name="Muszewska A."/>
            <person name="Okrasinska A."/>
            <person name="Steczkiewicz K."/>
            <person name="Drgas O."/>
            <person name="Orlowska M."/>
            <person name="Perlinska-Lenart U."/>
            <person name="Aleksandrzak-Piekarczyk T."/>
            <person name="Szatraj K."/>
            <person name="Zielenkiewicz U."/>
            <person name="Pilsyk S."/>
            <person name="Malc E."/>
            <person name="Mieczkowski P."/>
            <person name="Kruszewska J.S."/>
            <person name="Biernat P."/>
            <person name="Pawlowska J."/>
        </authorList>
    </citation>
    <scope>NUCLEOTIDE SEQUENCE [LARGE SCALE GENOMIC DNA]</scope>
    <source>
        <strain evidence="7 8">CBS 142.35</strain>
    </source>
</reference>
<evidence type="ECO:0000256" key="4">
    <source>
        <dbReference type="SAM" id="Phobius"/>
    </source>
</evidence>
<evidence type="ECO:0000259" key="6">
    <source>
        <dbReference type="Pfam" id="PF24981"/>
    </source>
</evidence>
<organism evidence="7 8">
    <name type="scientific">Circinella minor</name>
    <dbReference type="NCBI Taxonomy" id="1195481"/>
    <lineage>
        <taxon>Eukaryota</taxon>
        <taxon>Fungi</taxon>
        <taxon>Fungi incertae sedis</taxon>
        <taxon>Mucoromycota</taxon>
        <taxon>Mucoromycotina</taxon>
        <taxon>Mucoromycetes</taxon>
        <taxon>Mucorales</taxon>
        <taxon>Lichtheimiaceae</taxon>
        <taxon>Circinella</taxon>
    </lineage>
</organism>
<dbReference type="InterPro" id="IPR056737">
    <property type="entry name" value="Beta-prop_ATRN-MKLN-like"/>
</dbReference>
<keyword evidence="2" id="KW-0677">Repeat</keyword>